<dbReference type="Gene3D" id="3.40.640.10">
    <property type="entry name" value="Type I PLP-dependent aspartate aminotransferase-like (Major domain)"/>
    <property type="match status" value="1"/>
</dbReference>
<dbReference type="RefSeq" id="WP_187533791.1">
    <property type="nucleotide sequence ID" value="NZ_CBCSHU010000005.1"/>
</dbReference>
<dbReference type="Gene3D" id="1.10.10.10">
    <property type="entry name" value="Winged helix-like DNA-binding domain superfamily/Winged helix DNA-binding domain"/>
    <property type="match status" value="1"/>
</dbReference>
<dbReference type="GO" id="GO:0003700">
    <property type="term" value="F:DNA-binding transcription factor activity"/>
    <property type="evidence" value="ECO:0007669"/>
    <property type="project" value="InterPro"/>
</dbReference>
<dbReference type="SUPFAM" id="SSF53383">
    <property type="entry name" value="PLP-dependent transferases"/>
    <property type="match status" value="1"/>
</dbReference>
<keyword evidence="2" id="KW-0663">Pyridoxal phosphate</keyword>
<name>A0A7G9RYJ2_9FIRM</name>
<accession>A0A7G9RYJ2</accession>
<dbReference type="GO" id="GO:0003677">
    <property type="term" value="F:DNA binding"/>
    <property type="evidence" value="ECO:0007669"/>
    <property type="project" value="UniProtKB-KW"/>
</dbReference>
<feature type="domain" description="HTH gntR-type" evidence="6">
    <location>
        <begin position="1"/>
        <end position="69"/>
    </location>
</feature>
<keyword evidence="4" id="KW-0238">DNA-binding</keyword>
<dbReference type="InterPro" id="IPR015421">
    <property type="entry name" value="PyrdxlP-dep_Trfase_major"/>
</dbReference>
<comment type="similarity">
    <text evidence="1">In the C-terminal section; belongs to the class-I pyridoxal-phosphate-dependent aminotransferase family.</text>
</comment>
<dbReference type="AlphaFoldDB" id="A0A7G9RYJ2"/>
<evidence type="ECO:0000256" key="3">
    <source>
        <dbReference type="ARBA" id="ARBA00023015"/>
    </source>
</evidence>
<dbReference type="CDD" id="cd00609">
    <property type="entry name" value="AAT_like"/>
    <property type="match status" value="1"/>
</dbReference>
<dbReference type="Gene3D" id="3.90.1150.10">
    <property type="entry name" value="Aspartate Aminotransferase, domain 1"/>
    <property type="match status" value="1"/>
</dbReference>
<keyword evidence="3" id="KW-0805">Transcription regulation</keyword>
<dbReference type="SUPFAM" id="SSF46785">
    <property type="entry name" value="Winged helix' DNA-binding domain"/>
    <property type="match status" value="1"/>
</dbReference>
<dbReference type="GO" id="GO:0008483">
    <property type="term" value="F:transaminase activity"/>
    <property type="evidence" value="ECO:0007669"/>
    <property type="project" value="UniProtKB-KW"/>
</dbReference>
<keyword evidence="7" id="KW-0808">Transferase</keyword>
<evidence type="ECO:0000256" key="5">
    <source>
        <dbReference type="ARBA" id="ARBA00023163"/>
    </source>
</evidence>
<organism evidence="7 8">
    <name type="scientific">Erysipelothrix inopinata</name>
    <dbReference type="NCBI Taxonomy" id="225084"/>
    <lineage>
        <taxon>Bacteria</taxon>
        <taxon>Bacillati</taxon>
        <taxon>Bacillota</taxon>
        <taxon>Erysipelotrichia</taxon>
        <taxon>Erysipelotrichales</taxon>
        <taxon>Erysipelotrichaceae</taxon>
        <taxon>Erysipelothrix</taxon>
    </lineage>
</organism>
<dbReference type="InterPro" id="IPR051446">
    <property type="entry name" value="HTH_trans_reg/aminotransferase"/>
</dbReference>
<dbReference type="KEGG" id="eio:H9L01_09915"/>
<sequence length="450" mass="51945">MLKYEKIAHDLKNKILNGEILPGERFESIRFLSKEYNCSKGTVIKAFDILRYEHIVYSKANSGFYVADDLLRDEEENGNIMDLGTGNPTVDTFSIIEAKHVLNIAVDLYRNNSLESDVRGMSSLNELMVDHLENYDIYCKTENFFLTQGVIQTVSVLSRMEFPNGNTRVLLESPTYTFCNEMMHSLGLDVVTINRNEEGIDLVELERIFKEESIKFFYIVPRNHNPLGTALSHSQRKEIVRLAHQYEVYIVEDDYFNDSYAIPKYSPLYYFSDFKNCIYMKSYSKLFPYIRIGYVVVPDDLTDSFSEAADENYFLSYHMPDLVSQATLEAAVRSDILVTNAQSVSDSLTQKLKIAREVTRKWDSKIAEHIGGDCGYYSTIRLSKVIDVEQLIRECEKNSIIVSSNRMAFYNKDDYDNSIRISMSRIKIKQVSKALTLLYEIINEVYLTSL</sequence>
<dbReference type="Pfam" id="PF00392">
    <property type="entry name" value="GntR"/>
    <property type="match status" value="1"/>
</dbReference>
<dbReference type="InterPro" id="IPR036390">
    <property type="entry name" value="WH_DNA-bd_sf"/>
</dbReference>
<dbReference type="SMART" id="SM00345">
    <property type="entry name" value="HTH_GNTR"/>
    <property type="match status" value="1"/>
</dbReference>
<dbReference type="GO" id="GO:0030170">
    <property type="term" value="F:pyridoxal phosphate binding"/>
    <property type="evidence" value="ECO:0007669"/>
    <property type="project" value="InterPro"/>
</dbReference>
<dbReference type="InterPro" id="IPR015422">
    <property type="entry name" value="PyrdxlP-dep_Trfase_small"/>
</dbReference>
<dbReference type="PANTHER" id="PTHR46577">
    <property type="entry name" value="HTH-TYPE TRANSCRIPTIONAL REGULATORY PROTEIN GABR"/>
    <property type="match status" value="1"/>
</dbReference>
<keyword evidence="8" id="KW-1185">Reference proteome</keyword>
<dbReference type="Proteomes" id="UP000515928">
    <property type="component" value="Chromosome"/>
</dbReference>
<dbReference type="EMBL" id="CP060715">
    <property type="protein sequence ID" value="QNN60667.1"/>
    <property type="molecule type" value="Genomic_DNA"/>
</dbReference>
<evidence type="ECO:0000313" key="7">
    <source>
        <dbReference type="EMBL" id="QNN60667.1"/>
    </source>
</evidence>
<dbReference type="InterPro" id="IPR015424">
    <property type="entry name" value="PyrdxlP-dep_Trfase"/>
</dbReference>
<evidence type="ECO:0000256" key="4">
    <source>
        <dbReference type="ARBA" id="ARBA00023125"/>
    </source>
</evidence>
<dbReference type="InterPro" id="IPR000524">
    <property type="entry name" value="Tscrpt_reg_HTH_GntR"/>
</dbReference>
<dbReference type="InterPro" id="IPR036388">
    <property type="entry name" value="WH-like_DNA-bd_sf"/>
</dbReference>
<evidence type="ECO:0000256" key="1">
    <source>
        <dbReference type="ARBA" id="ARBA00005384"/>
    </source>
</evidence>
<evidence type="ECO:0000259" key="6">
    <source>
        <dbReference type="PROSITE" id="PS50949"/>
    </source>
</evidence>
<evidence type="ECO:0000313" key="8">
    <source>
        <dbReference type="Proteomes" id="UP000515928"/>
    </source>
</evidence>
<gene>
    <name evidence="7" type="ORF">H9L01_09915</name>
</gene>
<evidence type="ECO:0000256" key="2">
    <source>
        <dbReference type="ARBA" id="ARBA00022898"/>
    </source>
</evidence>
<dbReference type="InterPro" id="IPR004839">
    <property type="entry name" value="Aminotransferase_I/II_large"/>
</dbReference>
<dbReference type="PROSITE" id="PS50949">
    <property type="entry name" value="HTH_GNTR"/>
    <property type="match status" value="1"/>
</dbReference>
<protein>
    <submittedName>
        <fullName evidence="7">PLP-dependent aminotransferase family protein</fullName>
    </submittedName>
</protein>
<proteinExistence type="inferred from homology"/>
<dbReference type="PANTHER" id="PTHR46577:SF1">
    <property type="entry name" value="HTH-TYPE TRANSCRIPTIONAL REGULATORY PROTEIN GABR"/>
    <property type="match status" value="1"/>
</dbReference>
<reference evidence="7 8" key="1">
    <citation type="submission" date="2020-08" db="EMBL/GenBank/DDBJ databases">
        <title>Genome sequence of Erysipelothrix inopinata DSM 15511T.</title>
        <authorList>
            <person name="Hyun D.-W."/>
            <person name="Bae J.-W."/>
        </authorList>
    </citation>
    <scope>NUCLEOTIDE SEQUENCE [LARGE SCALE GENOMIC DNA]</scope>
    <source>
        <strain evidence="7 8">DSM 15511</strain>
    </source>
</reference>
<dbReference type="Pfam" id="PF00155">
    <property type="entry name" value="Aminotran_1_2"/>
    <property type="match status" value="1"/>
</dbReference>
<keyword evidence="5" id="KW-0804">Transcription</keyword>
<keyword evidence="7" id="KW-0032">Aminotransferase</keyword>
<dbReference type="CDD" id="cd07377">
    <property type="entry name" value="WHTH_GntR"/>
    <property type="match status" value="1"/>
</dbReference>